<organism evidence="2 3">
    <name type="scientific">Halopseudomonas pachastrellae</name>
    <dbReference type="NCBI Taxonomy" id="254161"/>
    <lineage>
        <taxon>Bacteria</taxon>
        <taxon>Pseudomonadati</taxon>
        <taxon>Pseudomonadota</taxon>
        <taxon>Gammaproteobacteria</taxon>
        <taxon>Pseudomonadales</taxon>
        <taxon>Pseudomonadaceae</taxon>
        <taxon>Halopseudomonas</taxon>
    </lineage>
</organism>
<dbReference type="EMBL" id="MUBC01000001">
    <property type="protein sequence ID" value="ONM45812.1"/>
    <property type="molecule type" value="Genomic_DNA"/>
</dbReference>
<comment type="caution">
    <text evidence="2">The sequence shown here is derived from an EMBL/GenBank/DDBJ whole genome shotgun (WGS) entry which is preliminary data.</text>
</comment>
<evidence type="ECO:0000313" key="2">
    <source>
        <dbReference type="EMBL" id="ONM45812.1"/>
    </source>
</evidence>
<accession>A0A1S8DMD1</accession>
<name>A0A1S8DMD1_9GAMM</name>
<dbReference type="RefSeq" id="WP_083723576.1">
    <property type="nucleotide sequence ID" value="NZ_FOUD01000004.1"/>
</dbReference>
<feature type="signal peptide" evidence="1">
    <location>
        <begin position="1"/>
        <end position="21"/>
    </location>
</feature>
<keyword evidence="3" id="KW-1185">Reference proteome</keyword>
<gene>
    <name evidence="2" type="ORF">BXT89_00505</name>
</gene>
<sequence>MRIRWSAMALAVPLLLSGCSAFEGYFSGPEQRFSGLLERSGADYVLRECGSREVLPVQSSEALDALWQQTAQPGQTAIFAELMARQGAQLVPGEVLRMQSHGRGCADQTGADAQWVAVSYQPGWQATLDGRGLHRSEQGQSEVTDSIMVEYLPDGSLNAASLPAHRVQLWLYPQACQEPLSGDYFHMRATLVVDGEQRSGCAYRGRQPTGQPPR</sequence>
<reference evidence="2 3" key="1">
    <citation type="submission" date="2017-01" db="EMBL/GenBank/DDBJ databases">
        <title>Draft genome sequence of Pseudomonas pachastrellae type strain CCUG 46540T from a deep sea.</title>
        <authorList>
            <person name="Gomila M."/>
            <person name="Mulet M."/>
            <person name="Lalucat J."/>
            <person name="Garcia-Valdes E."/>
        </authorList>
    </citation>
    <scope>NUCLEOTIDE SEQUENCE [LARGE SCALE GENOMIC DNA]</scope>
    <source>
        <strain evidence="2 3">CCUG 46540</strain>
    </source>
</reference>
<evidence type="ECO:0000256" key="1">
    <source>
        <dbReference type="SAM" id="SignalP"/>
    </source>
</evidence>
<proteinExistence type="predicted"/>
<dbReference type="AlphaFoldDB" id="A0A1S8DMD1"/>
<protein>
    <recommendedName>
        <fullName evidence="4">Lipoprotein</fullName>
    </recommendedName>
</protein>
<keyword evidence="1" id="KW-0732">Signal</keyword>
<dbReference type="Proteomes" id="UP000242847">
    <property type="component" value="Unassembled WGS sequence"/>
</dbReference>
<dbReference type="OrthoDB" id="8776561at2"/>
<evidence type="ECO:0008006" key="4">
    <source>
        <dbReference type="Google" id="ProtNLM"/>
    </source>
</evidence>
<dbReference type="PROSITE" id="PS51257">
    <property type="entry name" value="PROKAR_LIPOPROTEIN"/>
    <property type="match status" value="1"/>
</dbReference>
<feature type="chain" id="PRO_5010548311" description="Lipoprotein" evidence="1">
    <location>
        <begin position="22"/>
        <end position="214"/>
    </location>
</feature>
<evidence type="ECO:0000313" key="3">
    <source>
        <dbReference type="Proteomes" id="UP000242847"/>
    </source>
</evidence>